<evidence type="ECO:0000256" key="2">
    <source>
        <dbReference type="SAM" id="Phobius"/>
    </source>
</evidence>
<proteinExistence type="predicted"/>
<dbReference type="Proteomes" id="UP000465712">
    <property type="component" value="Unassembled WGS sequence"/>
</dbReference>
<name>A0A7X5AT40_9GAMM</name>
<organism evidence="3 4">
    <name type="scientific">Photobacterium halotolerans</name>
    <dbReference type="NCBI Taxonomy" id="265726"/>
    <lineage>
        <taxon>Bacteria</taxon>
        <taxon>Pseudomonadati</taxon>
        <taxon>Pseudomonadota</taxon>
        <taxon>Gammaproteobacteria</taxon>
        <taxon>Vibrionales</taxon>
        <taxon>Vibrionaceae</taxon>
        <taxon>Photobacterium</taxon>
    </lineage>
</organism>
<feature type="region of interest" description="Disordered" evidence="1">
    <location>
        <begin position="1"/>
        <end position="29"/>
    </location>
</feature>
<keyword evidence="2" id="KW-1133">Transmembrane helix</keyword>
<keyword evidence="2" id="KW-0812">Transmembrane</keyword>
<evidence type="ECO:0000313" key="3">
    <source>
        <dbReference type="EMBL" id="NAW64520.1"/>
    </source>
</evidence>
<feature type="compositionally biased region" description="Polar residues" evidence="1">
    <location>
        <begin position="7"/>
        <end position="22"/>
    </location>
</feature>
<dbReference type="EMBL" id="WXWW01000078">
    <property type="protein sequence ID" value="NAW64520.1"/>
    <property type="molecule type" value="Genomic_DNA"/>
</dbReference>
<sequence>MIPNIPGINNSGQMPINTSGGPSSAKGRNDSVFSTGDIVFGSKGGGLPWWLILLLAGGALYYAVK</sequence>
<evidence type="ECO:0000256" key="1">
    <source>
        <dbReference type="SAM" id="MobiDB-lite"/>
    </source>
</evidence>
<gene>
    <name evidence="3" type="ORF">CAG72_04750</name>
</gene>
<accession>A0A7X5AT40</accession>
<dbReference type="RefSeq" id="WP_161443265.1">
    <property type="nucleotide sequence ID" value="NZ_WXWW01000078.1"/>
</dbReference>
<evidence type="ECO:0000313" key="4">
    <source>
        <dbReference type="Proteomes" id="UP000465712"/>
    </source>
</evidence>
<dbReference type="AlphaFoldDB" id="A0A7X5AT40"/>
<reference evidence="3 4" key="1">
    <citation type="submission" date="2017-05" db="EMBL/GenBank/DDBJ databases">
        <title>High clonality and local adaptation shapes Vibrionaceae linages within an endangered oasis.</title>
        <authorList>
            <person name="Vazquez-Rosas-Landa M."/>
        </authorList>
    </citation>
    <scope>NUCLEOTIDE SEQUENCE [LARGE SCALE GENOMIC DNA]</scope>
    <source>
        <strain evidence="3 4">P46_P4S1P180</strain>
    </source>
</reference>
<keyword evidence="2" id="KW-0472">Membrane</keyword>
<feature type="transmembrane region" description="Helical" evidence="2">
    <location>
        <begin position="47"/>
        <end position="64"/>
    </location>
</feature>
<comment type="caution">
    <text evidence="3">The sequence shown here is derived from an EMBL/GenBank/DDBJ whole genome shotgun (WGS) entry which is preliminary data.</text>
</comment>
<protein>
    <submittedName>
        <fullName evidence="3">Uncharacterized protein</fullName>
    </submittedName>
</protein>